<accession>A0AAQ4CUC8</accession>
<sequence>MGCTSKKLFALLLNFITIFTLLLLSVSAISSIIHAQTVIIQPKNSSEFIDVAWTYPPDALDPATGFCDPDQVIFNVVYQQLVEPNVSNPLQVVPGIAYNWTTTNYENWTFYLRHGVYFSDGVQVNASTVWFSFYRTIIMGQGPGVDNYINLLFNSTVYSNTGYAIPWGVAAAIQNVTGLPTENNITLAAYTLASILSHFNAANATIQKIMEYPYQAIVVKGPYEVQFNLLHPYRYFLLDIAYWWGAIQDPVFVDEHGGVQPNTPNSYIDEYGMPGTGPYIIKSVGSSFSTVVLVKNPNYWANNVSNLPPELQPAHIPVVIIYYGLPHDTRLEDFDNNLAQLSYVSPPYLGYLYNNYIYKQYVPFNQIFYLANETQGCIAYIGMNTQIYPTNITAFRLAIVHAINYTQLLDLYKFNNTILAREALGPIPSTYPIYYKILNMTHLSLYQYNISLALHYLNEAGYEGHFYVVLPNGTQIGDPNGTQLQTLNIYISVSRPTAILEEELQIVQQDLEKIGIATAIKPVLPSVVDTWTTPQSTPNLVYAVYSADWPDPVFQQLLPLTDVFFGGISGNYAWLNISTLQNMYNTLPFITNQTEQLQLVAKAYEIIYNAAPYIWMPTPTLYYLVQPYVKGFVAQELAYYFYNMLYYQPVTTTTITPTTTTSSTVVPTTSTTTTTSTSSVISTTSTTTPSSSVSPLLIVGIIIVIVIIIAAVILIMRRR</sequence>
<evidence type="ECO:0000256" key="2">
    <source>
        <dbReference type="ARBA" id="ARBA00022448"/>
    </source>
</evidence>
<keyword evidence="5" id="KW-0472">Membrane</keyword>
<dbReference type="AlphaFoldDB" id="A0AAQ4CUC8"/>
<dbReference type="InterPro" id="IPR000914">
    <property type="entry name" value="SBP_5_dom"/>
</dbReference>
<evidence type="ECO:0000256" key="4">
    <source>
        <dbReference type="SAM" id="MobiDB-lite"/>
    </source>
</evidence>
<dbReference type="SUPFAM" id="SSF53850">
    <property type="entry name" value="Periplasmic binding protein-like II"/>
    <property type="match status" value="1"/>
</dbReference>
<dbReference type="PANTHER" id="PTHR30290">
    <property type="entry name" value="PERIPLASMIC BINDING COMPONENT OF ABC TRANSPORTER"/>
    <property type="match status" value="1"/>
</dbReference>
<evidence type="ECO:0000259" key="6">
    <source>
        <dbReference type="Pfam" id="PF00496"/>
    </source>
</evidence>
<organism evidence="7 8">
    <name type="scientific">Saccharolobus caldissimus</name>
    <dbReference type="NCBI Taxonomy" id="1702097"/>
    <lineage>
        <taxon>Archaea</taxon>
        <taxon>Thermoproteota</taxon>
        <taxon>Thermoprotei</taxon>
        <taxon>Sulfolobales</taxon>
        <taxon>Sulfolobaceae</taxon>
        <taxon>Saccharolobus</taxon>
    </lineage>
</organism>
<dbReference type="PANTHER" id="PTHR30290:SF9">
    <property type="entry name" value="OLIGOPEPTIDE-BINDING PROTEIN APPA"/>
    <property type="match status" value="1"/>
</dbReference>
<dbReference type="Proteomes" id="UP001319921">
    <property type="component" value="Chromosome"/>
</dbReference>
<feature type="region of interest" description="Disordered" evidence="4">
    <location>
        <begin position="659"/>
        <end position="689"/>
    </location>
</feature>
<dbReference type="GO" id="GO:0043190">
    <property type="term" value="C:ATP-binding cassette (ABC) transporter complex"/>
    <property type="evidence" value="ECO:0007669"/>
    <property type="project" value="InterPro"/>
</dbReference>
<dbReference type="InterPro" id="IPR039424">
    <property type="entry name" value="SBP_5"/>
</dbReference>
<evidence type="ECO:0000313" key="8">
    <source>
        <dbReference type="Proteomes" id="UP001319921"/>
    </source>
</evidence>
<dbReference type="GeneID" id="68867148"/>
<dbReference type="InterPro" id="IPR030678">
    <property type="entry name" value="Peptide/Ni-bd"/>
</dbReference>
<keyword evidence="8" id="KW-1185">Reference proteome</keyword>
<proteinExistence type="inferred from homology"/>
<dbReference type="EMBL" id="AP025226">
    <property type="protein sequence ID" value="BDB99409.1"/>
    <property type="molecule type" value="Genomic_DNA"/>
</dbReference>
<dbReference type="Gene3D" id="3.40.190.10">
    <property type="entry name" value="Periplasmic binding protein-like II"/>
    <property type="match status" value="1"/>
</dbReference>
<keyword evidence="5" id="KW-1133">Transmembrane helix</keyword>
<evidence type="ECO:0000256" key="5">
    <source>
        <dbReference type="SAM" id="Phobius"/>
    </source>
</evidence>
<dbReference type="RefSeq" id="WP_229569725.1">
    <property type="nucleotide sequence ID" value="NZ_AP025226.1"/>
</dbReference>
<protein>
    <submittedName>
        <fullName evidence="7">Peptide ABC transporter permease</fullName>
    </submittedName>
</protein>
<evidence type="ECO:0000313" key="7">
    <source>
        <dbReference type="EMBL" id="BDB99409.1"/>
    </source>
</evidence>
<reference evidence="7 8" key="1">
    <citation type="journal article" date="2022" name="Microbiol. Resour. Announc.">
        <title>Complete Genome Sequence of the Hyperthermophilic and Acidophilic Archaeon Saccharolobus caldissimus Strain HS-3T.</title>
        <authorList>
            <person name="Sakai H.D."/>
            <person name="Kurosawa N."/>
        </authorList>
    </citation>
    <scope>NUCLEOTIDE SEQUENCE [LARGE SCALE GENOMIC DNA]</scope>
    <source>
        <strain evidence="7 8">JCM32116</strain>
    </source>
</reference>
<keyword evidence="2" id="KW-0813">Transport</keyword>
<dbReference type="PIRSF" id="PIRSF002741">
    <property type="entry name" value="MppA"/>
    <property type="match status" value="1"/>
</dbReference>
<gene>
    <name evidence="7" type="ORF">SACC_24260</name>
</gene>
<dbReference type="Pfam" id="PF00496">
    <property type="entry name" value="SBP_bac_5"/>
    <property type="match status" value="1"/>
</dbReference>
<dbReference type="GO" id="GO:0042597">
    <property type="term" value="C:periplasmic space"/>
    <property type="evidence" value="ECO:0007669"/>
    <property type="project" value="UniProtKB-ARBA"/>
</dbReference>
<dbReference type="KEGG" id="scas:SACC_24260"/>
<dbReference type="GO" id="GO:1904680">
    <property type="term" value="F:peptide transmembrane transporter activity"/>
    <property type="evidence" value="ECO:0007669"/>
    <property type="project" value="TreeGrafter"/>
</dbReference>
<comment type="similarity">
    <text evidence="1">Belongs to the bacterial solute-binding protein 5 family.</text>
</comment>
<evidence type="ECO:0000256" key="3">
    <source>
        <dbReference type="ARBA" id="ARBA00022729"/>
    </source>
</evidence>
<name>A0AAQ4CUC8_9CREN</name>
<feature type="domain" description="Solute-binding protein family 5" evidence="6">
    <location>
        <begin position="91"/>
        <end position="553"/>
    </location>
</feature>
<dbReference type="Gene3D" id="3.10.105.10">
    <property type="entry name" value="Dipeptide-binding Protein, Domain 3"/>
    <property type="match status" value="1"/>
</dbReference>
<dbReference type="GO" id="GO:0015833">
    <property type="term" value="P:peptide transport"/>
    <property type="evidence" value="ECO:0007669"/>
    <property type="project" value="TreeGrafter"/>
</dbReference>
<evidence type="ECO:0000256" key="1">
    <source>
        <dbReference type="ARBA" id="ARBA00005695"/>
    </source>
</evidence>
<keyword evidence="5" id="KW-0812">Transmembrane</keyword>
<keyword evidence="3" id="KW-0732">Signal</keyword>
<feature type="transmembrane region" description="Helical" evidence="5">
    <location>
        <begin position="696"/>
        <end position="716"/>
    </location>
</feature>